<dbReference type="SUPFAM" id="SSF56601">
    <property type="entry name" value="beta-lactamase/transpeptidase-like"/>
    <property type="match status" value="1"/>
</dbReference>
<evidence type="ECO:0000256" key="2">
    <source>
        <dbReference type="SAM" id="SignalP"/>
    </source>
</evidence>
<dbReference type="Gene3D" id="3.40.710.10">
    <property type="entry name" value="DD-peptidase/beta-lactamase superfamily"/>
    <property type="match status" value="1"/>
</dbReference>
<feature type="signal peptide" evidence="2">
    <location>
        <begin position="1"/>
        <end position="20"/>
    </location>
</feature>
<dbReference type="Proteomes" id="UP000003560">
    <property type="component" value="Unassembled WGS sequence"/>
</dbReference>
<feature type="compositionally biased region" description="Basic and acidic residues" evidence="1">
    <location>
        <begin position="41"/>
        <end position="57"/>
    </location>
</feature>
<keyword evidence="2" id="KW-0732">Signal</keyword>
<evidence type="ECO:0000259" key="3">
    <source>
        <dbReference type="Pfam" id="PF13354"/>
    </source>
</evidence>
<dbReference type="GO" id="GO:0046677">
    <property type="term" value="P:response to antibiotic"/>
    <property type="evidence" value="ECO:0007669"/>
    <property type="project" value="InterPro"/>
</dbReference>
<dbReference type="EMBL" id="ABXJ01000021">
    <property type="protein sequence ID" value="EEA91401.1"/>
    <property type="molecule type" value="Genomic_DNA"/>
</dbReference>
<gene>
    <name evidence="4" type="ORF">COLSTE_00379</name>
</gene>
<dbReference type="HOGENOM" id="CLU_051839_0_0_11"/>
<proteinExistence type="predicted"/>
<dbReference type="GO" id="GO:0008800">
    <property type="term" value="F:beta-lactamase activity"/>
    <property type="evidence" value="ECO:0007669"/>
    <property type="project" value="InterPro"/>
</dbReference>
<dbReference type="GeneID" id="98002721"/>
<organism evidence="4 5">
    <name type="scientific">Collinsella stercoris DSM 13279</name>
    <dbReference type="NCBI Taxonomy" id="445975"/>
    <lineage>
        <taxon>Bacteria</taxon>
        <taxon>Bacillati</taxon>
        <taxon>Actinomycetota</taxon>
        <taxon>Coriobacteriia</taxon>
        <taxon>Coriobacteriales</taxon>
        <taxon>Coriobacteriaceae</taxon>
        <taxon>Collinsella</taxon>
    </lineage>
</organism>
<comment type="caution">
    <text evidence="4">The sequence shown here is derived from an EMBL/GenBank/DDBJ whole genome shotgun (WGS) entry which is preliminary data.</text>
</comment>
<protein>
    <submittedName>
        <fullName evidence="4">Putative beta-lactamase</fullName>
    </submittedName>
</protein>
<evidence type="ECO:0000313" key="4">
    <source>
        <dbReference type="EMBL" id="EEA91401.1"/>
    </source>
</evidence>
<dbReference type="eggNOG" id="COG2367">
    <property type="taxonomic scope" value="Bacteria"/>
</dbReference>
<name>B6G8I8_9ACTN</name>
<dbReference type="Pfam" id="PF13354">
    <property type="entry name" value="Beta-lactamase2"/>
    <property type="match status" value="1"/>
</dbReference>
<dbReference type="STRING" id="445975.COLSTE_00379"/>
<dbReference type="RefSeq" id="WP_006720041.1">
    <property type="nucleotide sequence ID" value="NZ_CP085935.1"/>
</dbReference>
<dbReference type="InterPro" id="IPR012338">
    <property type="entry name" value="Beta-lactam/transpept-like"/>
</dbReference>
<dbReference type="PANTHER" id="PTHR35333">
    <property type="entry name" value="BETA-LACTAMASE"/>
    <property type="match status" value="1"/>
</dbReference>
<feature type="region of interest" description="Disordered" evidence="1">
    <location>
        <begin position="31"/>
        <end position="57"/>
    </location>
</feature>
<accession>B6G8I8</accession>
<dbReference type="InterPro" id="IPR000871">
    <property type="entry name" value="Beta-lactam_class-A"/>
</dbReference>
<reference evidence="4 5" key="1">
    <citation type="submission" date="2008-10" db="EMBL/GenBank/DDBJ databases">
        <title>Draft genome sequence of Collinsella stercoris (DSM 13279).</title>
        <authorList>
            <person name="Sudarsanam P."/>
            <person name="Ley R."/>
            <person name="Guruge J."/>
            <person name="Turnbaugh P.J."/>
            <person name="Mahowald M."/>
            <person name="Liep D."/>
            <person name="Gordon J."/>
        </authorList>
    </citation>
    <scope>NUCLEOTIDE SEQUENCE [LARGE SCALE GENOMIC DNA]</scope>
    <source>
        <strain evidence="4 5">DSM 13279</strain>
    </source>
</reference>
<feature type="compositionally biased region" description="Low complexity" evidence="1">
    <location>
        <begin position="31"/>
        <end position="40"/>
    </location>
</feature>
<feature type="domain" description="Beta-lactamase class A catalytic" evidence="3">
    <location>
        <begin position="115"/>
        <end position="319"/>
    </location>
</feature>
<reference evidence="4 5" key="2">
    <citation type="submission" date="2008-10" db="EMBL/GenBank/DDBJ databases">
        <authorList>
            <person name="Fulton L."/>
            <person name="Clifton S."/>
            <person name="Fulton B."/>
            <person name="Xu J."/>
            <person name="Minx P."/>
            <person name="Pepin K.H."/>
            <person name="Johnson M."/>
            <person name="Thiruvilangam P."/>
            <person name="Bhonagiri V."/>
            <person name="Nash W.E."/>
            <person name="Mardis E.R."/>
            <person name="Wilson R.K."/>
        </authorList>
    </citation>
    <scope>NUCLEOTIDE SEQUENCE [LARGE SCALE GENOMIC DNA]</scope>
    <source>
        <strain evidence="4 5">DSM 13279</strain>
    </source>
</reference>
<feature type="chain" id="PRO_5038999380" evidence="2">
    <location>
        <begin position="21"/>
        <end position="353"/>
    </location>
</feature>
<dbReference type="PANTHER" id="PTHR35333:SF3">
    <property type="entry name" value="BETA-LACTAMASE-TYPE TRANSPEPTIDASE FOLD CONTAINING PROTEIN"/>
    <property type="match status" value="1"/>
</dbReference>
<dbReference type="GO" id="GO:0030655">
    <property type="term" value="P:beta-lactam antibiotic catabolic process"/>
    <property type="evidence" value="ECO:0007669"/>
    <property type="project" value="InterPro"/>
</dbReference>
<keyword evidence="5" id="KW-1185">Reference proteome</keyword>
<sequence length="353" mass="37098">MYVVLVCVLACIVFIPGAIAGARGSSADAGQESAQAQAAEAKAKDAKAASDADEAKRSQADDFELSAATFDDIPTSDGLVSYSLAGLDAPKVSSAHRASVESALAAIEEQGSVSMVFVDAQTGSGLAYQPDLVVYGASSFKALYSMYVCESLVEKGEVSLDDYCAVNWVADSSGGYSGGSYPVYELIEAAVIYSNNNAYGALRDAFDFEGFDDWVTGLGANDAVYREDSWFPTYAARSSARLWSEMLAYVGGGSETAQWLWDLTGQTTVSFIRDGLEGLDAVVHNKAGWCSDSDPSYNSVSDAGVVDLDGRTYIMSIMTGMPDTESNRALVGQLARALADCCGDLVPSGSDDD</sequence>
<dbReference type="AlphaFoldDB" id="B6G8I8"/>
<dbReference type="InterPro" id="IPR045155">
    <property type="entry name" value="Beta-lactam_cat"/>
</dbReference>
<evidence type="ECO:0000313" key="5">
    <source>
        <dbReference type="Proteomes" id="UP000003560"/>
    </source>
</evidence>
<evidence type="ECO:0000256" key="1">
    <source>
        <dbReference type="SAM" id="MobiDB-lite"/>
    </source>
</evidence>